<accession>A0A220VC89</accession>
<dbReference type="OrthoDB" id="9796140at2"/>
<protein>
    <recommendedName>
        <fullName evidence="5">Putative pre-16S rRNA nuclease</fullName>
        <ecNumber evidence="5">3.1.-.-</ecNumber>
    </recommendedName>
</protein>
<evidence type="ECO:0000313" key="8">
    <source>
        <dbReference type="Proteomes" id="UP000242175"/>
    </source>
</evidence>
<dbReference type="InterPro" id="IPR005227">
    <property type="entry name" value="YqgF"/>
</dbReference>
<feature type="domain" description="YqgF/RNase H-like" evidence="6">
    <location>
        <begin position="2"/>
        <end position="103"/>
    </location>
</feature>
<keyword evidence="8" id="KW-1185">Reference proteome</keyword>
<dbReference type="SUPFAM" id="SSF53098">
    <property type="entry name" value="Ribonuclease H-like"/>
    <property type="match status" value="1"/>
</dbReference>
<dbReference type="HAMAP" id="MF_00651">
    <property type="entry name" value="Nuclease_YqgF"/>
    <property type="match status" value="1"/>
</dbReference>
<comment type="function">
    <text evidence="5">Could be a nuclease involved in processing of the 5'-end of pre-16S rRNA.</text>
</comment>
<dbReference type="EMBL" id="CP022355">
    <property type="protein sequence ID" value="ASK77891.1"/>
    <property type="molecule type" value="Genomic_DNA"/>
</dbReference>
<organism evidence="7 8">
    <name type="scientific">Paraphotobacterium marinum</name>
    <dbReference type="NCBI Taxonomy" id="1755811"/>
    <lineage>
        <taxon>Bacteria</taxon>
        <taxon>Pseudomonadati</taxon>
        <taxon>Pseudomonadota</taxon>
        <taxon>Gammaproteobacteria</taxon>
        <taxon>Vibrionales</taxon>
        <taxon>Vibrionaceae</taxon>
        <taxon>Paraphotobacterium</taxon>
    </lineage>
</organism>
<dbReference type="InterPro" id="IPR006641">
    <property type="entry name" value="YqgF/RNaseH-like_dom"/>
</dbReference>
<evidence type="ECO:0000256" key="5">
    <source>
        <dbReference type="HAMAP-Rule" id="MF_00651"/>
    </source>
</evidence>
<dbReference type="RefSeq" id="WP_089072801.1">
    <property type="nucleotide sequence ID" value="NZ_CBCSAM010000005.1"/>
</dbReference>
<evidence type="ECO:0000256" key="3">
    <source>
        <dbReference type="ARBA" id="ARBA00022722"/>
    </source>
</evidence>
<comment type="subcellular location">
    <subcellularLocation>
        <location evidence="5">Cytoplasm</location>
    </subcellularLocation>
</comment>
<dbReference type="GO" id="GO:0016788">
    <property type="term" value="F:hydrolase activity, acting on ester bonds"/>
    <property type="evidence" value="ECO:0007669"/>
    <property type="project" value="UniProtKB-UniRule"/>
</dbReference>
<dbReference type="GO" id="GO:0000967">
    <property type="term" value="P:rRNA 5'-end processing"/>
    <property type="evidence" value="ECO:0007669"/>
    <property type="project" value="UniProtKB-UniRule"/>
</dbReference>
<gene>
    <name evidence="7" type="ORF">CF386_01895</name>
</gene>
<dbReference type="AlphaFoldDB" id="A0A220VC89"/>
<dbReference type="Gene3D" id="3.30.420.140">
    <property type="entry name" value="YqgF/RNase H-like domain"/>
    <property type="match status" value="1"/>
</dbReference>
<dbReference type="InterPro" id="IPR012337">
    <property type="entry name" value="RNaseH-like_sf"/>
</dbReference>
<keyword evidence="1 5" id="KW-0963">Cytoplasm</keyword>
<keyword evidence="2 5" id="KW-0690">Ribosome biogenesis</keyword>
<dbReference type="InterPro" id="IPR037027">
    <property type="entry name" value="YqgF/RNaseH-like_dom_sf"/>
</dbReference>
<dbReference type="EC" id="3.1.-.-" evidence="5"/>
<dbReference type="CDD" id="cd16964">
    <property type="entry name" value="YqgF"/>
    <property type="match status" value="1"/>
</dbReference>
<reference evidence="7 8" key="1">
    <citation type="journal article" date="2016" name="Int. J. Syst. Evol. Microbiol.">
        <title>Paraphotobacterium marinum gen. nov., sp. nov., a member of the family Vibrionaceae, isolated from surface seawater.</title>
        <authorList>
            <person name="Huang Z."/>
            <person name="Dong C."/>
            <person name="Shao Z."/>
        </authorList>
    </citation>
    <scope>NUCLEOTIDE SEQUENCE [LARGE SCALE GENOMIC DNA]</scope>
    <source>
        <strain evidence="7 8">NSCS20N07D</strain>
    </source>
</reference>
<dbReference type="SMART" id="SM00732">
    <property type="entry name" value="YqgFc"/>
    <property type="match status" value="1"/>
</dbReference>
<sequence>MSNVLAFDFGMNNIGIATGNTDTKVAFPYKSLKAKNGIPNWDILGTILKEWDPSFIIVGLPLDLHGNFLPEITQKAKKFANRIHGRYGIKVIMHDERLTTVEAKSNLYQHHGFKKLDKDNIDNMSAVIILESWFEQNI</sequence>
<dbReference type="PANTHER" id="PTHR33317">
    <property type="entry name" value="POLYNUCLEOTIDYL TRANSFERASE, RIBONUCLEASE H-LIKE SUPERFAMILY PROTEIN"/>
    <property type="match status" value="1"/>
</dbReference>
<proteinExistence type="inferred from homology"/>
<comment type="similarity">
    <text evidence="5">Belongs to the YqgF HJR family.</text>
</comment>
<keyword evidence="3 5" id="KW-0540">Nuclease</keyword>
<dbReference type="GO" id="GO:0005829">
    <property type="term" value="C:cytosol"/>
    <property type="evidence" value="ECO:0007669"/>
    <property type="project" value="TreeGrafter"/>
</dbReference>
<dbReference type="GO" id="GO:0004518">
    <property type="term" value="F:nuclease activity"/>
    <property type="evidence" value="ECO:0007669"/>
    <property type="project" value="UniProtKB-KW"/>
</dbReference>
<name>A0A220VC89_9GAMM</name>
<dbReference type="NCBIfam" id="TIGR00250">
    <property type="entry name" value="RNAse_H_YqgF"/>
    <property type="match status" value="1"/>
</dbReference>
<evidence type="ECO:0000256" key="4">
    <source>
        <dbReference type="ARBA" id="ARBA00022801"/>
    </source>
</evidence>
<keyword evidence="4 5" id="KW-0378">Hydrolase</keyword>
<dbReference type="Proteomes" id="UP000242175">
    <property type="component" value="Chromosome large"/>
</dbReference>
<evidence type="ECO:0000256" key="1">
    <source>
        <dbReference type="ARBA" id="ARBA00022490"/>
    </source>
</evidence>
<evidence type="ECO:0000259" key="6">
    <source>
        <dbReference type="SMART" id="SM00732"/>
    </source>
</evidence>
<dbReference type="PANTHER" id="PTHR33317:SF4">
    <property type="entry name" value="POLYNUCLEOTIDYL TRANSFERASE, RIBONUCLEASE H-LIKE SUPERFAMILY PROTEIN"/>
    <property type="match status" value="1"/>
</dbReference>
<evidence type="ECO:0000313" key="7">
    <source>
        <dbReference type="EMBL" id="ASK77891.1"/>
    </source>
</evidence>
<evidence type="ECO:0000256" key="2">
    <source>
        <dbReference type="ARBA" id="ARBA00022517"/>
    </source>
</evidence>
<dbReference type="KEGG" id="pmai:CF386_01895"/>
<dbReference type="Pfam" id="PF03652">
    <property type="entry name" value="RuvX"/>
    <property type="match status" value="1"/>
</dbReference>